<gene>
    <name evidence="2" type="ORF">ASU35_06130</name>
</gene>
<feature type="domain" description="Flagellar protein FlgJ N-terminal" evidence="1">
    <location>
        <begin position="62"/>
        <end position="106"/>
    </location>
</feature>
<dbReference type="Pfam" id="PF10135">
    <property type="entry name" value="Rod-binding"/>
    <property type="match status" value="1"/>
</dbReference>
<comment type="caution">
    <text evidence="2">The sequence shown here is derived from an EMBL/GenBank/DDBJ whole genome shotgun (WGS) entry which is preliminary data.</text>
</comment>
<protein>
    <recommendedName>
        <fullName evidence="1">Flagellar protein FlgJ N-terminal domain-containing protein</fullName>
    </recommendedName>
</protein>
<accession>A0A0V8QJB1</accession>
<reference evidence="2 3" key="1">
    <citation type="submission" date="2015-11" db="EMBL/GenBank/DDBJ databases">
        <title>Butyribacter intestini gen. nov., sp. nov., a butyric acid-producing bacterium of the family Lachnospiraceae isolated from the human faeces.</title>
        <authorList>
            <person name="Zou Y."/>
            <person name="Xue W."/>
            <person name="Luo G."/>
            <person name="Lv M."/>
        </authorList>
    </citation>
    <scope>NUCLEOTIDE SEQUENCE [LARGE SCALE GENOMIC DNA]</scope>
    <source>
        <strain evidence="2 3">ACET-33324</strain>
    </source>
</reference>
<evidence type="ECO:0000259" key="1">
    <source>
        <dbReference type="Pfam" id="PF10135"/>
    </source>
</evidence>
<dbReference type="Proteomes" id="UP000054874">
    <property type="component" value="Unassembled WGS sequence"/>
</dbReference>
<proteinExistence type="predicted"/>
<dbReference type="OrthoDB" id="9796740at2"/>
<sequence>MGLSVDGLSSYYLNNMGSVTGSDKAEKLQQTLFNTDVSMAEDEELLEACKSFETYFVEQVFKEMKKTVHSSDDEGEYMQYFGDMLVEQYAEAATESGELGIARLLYDSMKRNMGDTTAK</sequence>
<dbReference type="InterPro" id="IPR019301">
    <property type="entry name" value="Flagellar_prot_FlgJ_N"/>
</dbReference>
<organism evidence="2 3">
    <name type="scientific">Acetivibrio ethanolgignens</name>
    <dbReference type="NCBI Taxonomy" id="290052"/>
    <lineage>
        <taxon>Bacteria</taxon>
        <taxon>Bacillati</taxon>
        <taxon>Bacillota</taxon>
        <taxon>Clostridia</taxon>
        <taxon>Eubacteriales</taxon>
        <taxon>Oscillospiraceae</taxon>
        <taxon>Acetivibrio</taxon>
    </lineage>
</organism>
<evidence type="ECO:0000313" key="3">
    <source>
        <dbReference type="Proteomes" id="UP000054874"/>
    </source>
</evidence>
<dbReference type="EMBL" id="LNAM01000024">
    <property type="protein sequence ID" value="KSV60326.1"/>
    <property type="molecule type" value="Genomic_DNA"/>
</dbReference>
<dbReference type="STRING" id="290052.ASU35_06130"/>
<evidence type="ECO:0000313" key="2">
    <source>
        <dbReference type="EMBL" id="KSV60326.1"/>
    </source>
</evidence>
<name>A0A0V8QJB1_9FIRM</name>
<dbReference type="AlphaFoldDB" id="A0A0V8QJB1"/>
<keyword evidence="3" id="KW-1185">Reference proteome</keyword>
<dbReference type="RefSeq" id="WP_058351527.1">
    <property type="nucleotide sequence ID" value="NZ_CABMMD010000024.1"/>
</dbReference>